<evidence type="ECO:0000313" key="7">
    <source>
        <dbReference type="EMBL" id="MBO1926864.1"/>
    </source>
</evidence>
<name>A0ABS3Q3E9_9GAMM</name>
<dbReference type="Pfam" id="PF22470">
    <property type="entry name" value="Histone_HNS_N"/>
    <property type="match status" value="1"/>
</dbReference>
<comment type="caution">
    <text evidence="7">The sequence shown here is derived from an EMBL/GenBank/DDBJ whole genome shotgun (WGS) entry which is preliminary data.</text>
</comment>
<dbReference type="InterPro" id="IPR054180">
    <property type="entry name" value="H-NS-like_N"/>
</dbReference>
<comment type="similarity">
    <text evidence="2 5">Belongs to the histone-like protein H-NS family.</text>
</comment>
<proteinExistence type="inferred from homology"/>
<dbReference type="SMART" id="SM00528">
    <property type="entry name" value="HNS"/>
    <property type="match status" value="1"/>
</dbReference>
<keyword evidence="8" id="KW-1185">Reference proteome</keyword>
<dbReference type="SUPFAM" id="SSF81273">
    <property type="entry name" value="H-NS histone-like proteins"/>
    <property type="match status" value="2"/>
</dbReference>
<evidence type="ECO:0000256" key="1">
    <source>
        <dbReference type="ARBA" id="ARBA00004453"/>
    </source>
</evidence>
<sequence>MEVNEFVKIAMHRKRLKAAVKELNMEQLNKLANDITEIVVEREQEISEMAAEQKAKLAKIEEMRSMLSEQGLTVEDLVDGETLLAPKKTSGRTVKPKYRVIDEDGQEHLWTGRGRAPKAFQKKLDQGLSKDSFLI</sequence>
<dbReference type="InterPro" id="IPR001801">
    <property type="entry name" value="Histone_HNS"/>
</dbReference>
<evidence type="ECO:0000259" key="6">
    <source>
        <dbReference type="SMART" id="SM00528"/>
    </source>
</evidence>
<dbReference type="PANTHER" id="PTHR38097:SF2">
    <property type="entry name" value="DNA-BINDING PROTEIN STPA"/>
    <property type="match status" value="1"/>
</dbReference>
<evidence type="ECO:0000256" key="2">
    <source>
        <dbReference type="ARBA" id="ARBA00010610"/>
    </source>
</evidence>
<evidence type="ECO:0000256" key="4">
    <source>
        <dbReference type="ARBA" id="ARBA00023125"/>
    </source>
</evidence>
<evidence type="ECO:0000256" key="3">
    <source>
        <dbReference type="ARBA" id="ARBA00022490"/>
    </source>
</evidence>
<dbReference type="PANTHER" id="PTHR38097">
    <property type="match status" value="1"/>
</dbReference>
<dbReference type="InterPro" id="IPR037150">
    <property type="entry name" value="H-NS_C_dom_sf"/>
</dbReference>
<keyword evidence="4 5" id="KW-0238">DNA-binding</keyword>
<dbReference type="Gene3D" id="4.10.430.10">
    <property type="entry name" value="Histone-like protein H-NS, C-terminal domain"/>
    <property type="match status" value="1"/>
</dbReference>
<dbReference type="Pfam" id="PF00816">
    <property type="entry name" value="Histone_HNS"/>
    <property type="match status" value="1"/>
</dbReference>
<evidence type="ECO:0000313" key="8">
    <source>
        <dbReference type="Proteomes" id="UP000664835"/>
    </source>
</evidence>
<dbReference type="RefSeq" id="WP_208148302.1">
    <property type="nucleotide sequence ID" value="NZ_JAGETV010000005.1"/>
</dbReference>
<dbReference type="Gene3D" id="1.10.287.1050">
    <property type="entry name" value="H-NS histone-like proteins"/>
    <property type="match status" value="1"/>
</dbReference>
<dbReference type="EMBL" id="JAGETV010000005">
    <property type="protein sequence ID" value="MBO1926864.1"/>
    <property type="molecule type" value="Genomic_DNA"/>
</dbReference>
<accession>A0ABS3Q3E9</accession>
<comment type="subcellular location">
    <subcellularLocation>
        <location evidence="1">Cytoplasm</location>
        <location evidence="1">Nucleoid</location>
    </subcellularLocation>
</comment>
<dbReference type="InterPro" id="IPR027454">
    <property type="entry name" value="Histone_HNS_N"/>
</dbReference>
<organism evidence="7 8">
    <name type="scientific">Thiomicrorhabdus marina</name>
    <dbReference type="NCBI Taxonomy" id="2818442"/>
    <lineage>
        <taxon>Bacteria</taxon>
        <taxon>Pseudomonadati</taxon>
        <taxon>Pseudomonadota</taxon>
        <taxon>Gammaproteobacteria</taxon>
        <taxon>Thiotrichales</taxon>
        <taxon>Piscirickettsiaceae</taxon>
        <taxon>Thiomicrorhabdus</taxon>
    </lineage>
</organism>
<protein>
    <recommendedName>
        <fullName evidence="5">DNA-binding protein</fullName>
    </recommendedName>
</protein>
<dbReference type="PIRSF" id="PIRSF002096">
    <property type="entry name" value="HnS"/>
    <property type="match status" value="1"/>
</dbReference>
<dbReference type="InterPro" id="IPR027444">
    <property type="entry name" value="H-NS_C_dom"/>
</dbReference>
<gene>
    <name evidence="7" type="ORF">J3998_04685</name>
</gene>
<keyword evidence="3" id="KW-0963">Cytoplasm</keyword>
<dbReference type="Proteomes" id="UP000664835">
    <property type="component" value="Unassembled WGS sequence"/>
</dbReference>
<reference evidence="7 8" key="1">
    <citation type="submission" date="2021-03" db="EMBL/GenBank/DDBJ databases">
        <title>Thiomicrorhabdus sp.nov.,novel sulfur-oxidizing bacteria isolated from coastal sediment.</title>
        <authorList>
            <person name="Liu X."/>
        </authorList>
    </citation>
    <scope>NUCLEOTIDE SEQUENCE [LARGE SCALE GENOMIC DNA]</scope>
    <source>
        <strain evidence="7 8">6S2-11</strain>
    </source>
</reference>
<evidence type="ECO:0000256" key="5">
    <source>
        <dbReference type="PIRNR" id="PIRNR002096"/>
    </source>
</evidence>
<feature type="domain" description="DNA-binding protein H-NS-like C-terminal" evidence="6">
    <location>
        <begin position="88"/>
        <end position="135"/>
    </location>
</feature>